<reference evidence="1 2" key="1">
    <citation type="submission" date="2018-02" db="EMBL/GenBank/DDBJ databases">
        <title>Draft genome of wild Prunus yedoensis var. nudiflora.</title>
        <authorList>
            <person name="Baek S."/>
            <person name="Kim J.-H."/>
            <person name="Choi K."/>
            <person name="Kim G.-B."/>
            <person name="Cho A."/>
            <person name="Jang H."/>
            <person name="Shin C.-H."/>
            <person name="Yu H.-J."/>
            <person name="Mun J.-H."/>
        </authorList>
    </citation>
    <scope>NUCLEOTIDE SEQUENCE [LARGE SCALE GENOMIC DNA]</scope>
    <source>
        <strain evidence="2">cv. Jeju island</strain>
        <tissue evidence="1">Leaf</tissue>
    </source>
</reference>
<evidence type="ECO:0000313" key="2">
    <source>
        <dbReference type="Proteomes" id="UP000250321"/>
    </source>
</evidence>
<keyword evidence="2" id="KW-1185">Reference proteome</keyword>
<organism evidence="1 2">
    <name type="scientific">Prunus yedoensis var. nudiflora</name>
    <dbReference type="NCBI Taxonomy" id="2094558"/>
    <lineage>
        <taxon>Eukaryota</taxon>
        <taxon>Viridiplantae</taxon>
        <taxon>Streptophyta</taxon>
        <taxon>Embryophyta</taxon>
        <taxon>Tracheophyta</taxon>
        <taxon>Spermatophyta</taxon>
        <taxon>Magnoliopsida</taxon>
        <taxon>eudicotyledons</taxon>
        <taxon>Gunneridae</taxon>
        <taxon>Pentapetalae</taxon>
        <taxon>rosids</taxon>
        <taxon>fabids</taxon>
        <taxon>Rosales</taxon>
        <taxon>Rosaceae</taxon>
        <taxon>Amygdaloideae</taxon>
        <taxon>Amygdaleae</taxon>
        <taxon>Prunus</taxon>
    </lineage>
</organism>
<dbReference type="Proteomes" id="UP000250321">
    <property type="component" value="Unassembled WGS sequence"/>
</dbReference>
<protein>
    <submittedName>
        <fullName evidence="1">Uncharacterized protein</fullName>
    </submittedName>
</protein>
<gene>
    <name evidence="1" type="ORF">Pyn_08232</name>
</gene>
<accession>A0A314YZ85</accession>
<dbReference type="AlphaFoldDB" id="A0A314YZ85"/>
<dbReference type="EMBL" id="PJQY01000380">
    <property type="protein sequence ID" value="PQQ11813.1"/>
    <property type="molecule type" value="Genomic_DNA"/>
</dbReference>
<comment type="caution">
    <text evidence="1">The sequence shown here is derived from an EMBL/GenBank/DDBJ whole genome shotgun (WGS) entry which is preliminary data.</text>
</comment>
<proteinExistence type="predicted"/>
<sequence length="104" mass="12177">MGFLWTSCGQPIPRRRNTFQLQPKRKTDKRALLPYAWLVDLPVPLPVPEVSKLAWDHAPLTRNSNELIRECVRGKDSDTNVTYRRLVINFFKAISTTQIFYVFK</sequence>
<evidence type="ECO:0000313" key="1">
    <source>
        <dbReference type="EMBL" id="PQQ11813.1"/>
    </source>
</evidence>
<name>A0A314YZ85_PRUYE</name>